<dbReference type="Gene3D" id="3.60.40.10">
    <property type="entry name" value="PPM-type phosphatase domain"/>
    <property type="match status" value="1"/>
</dbReference>
<proteinExistence type="predicted"/>
<evidence type="ECO:0000313" key="4">
    <source>
        <dbReference type="EMBL" id="RFS81745.1"/>
    </source>
</evidence>
<feature type="domain" description="GAF" evidence="2">
    <location>
        <begin position="2"/>
        <end position="147"/>
    </location>
</feature>
<dbReference type="SMART" id="SM00331">
    <property type="entry name" value="PP2C_SIG"/>
    <property type="match status" value="1"/>
</dbReference>
<evidence type="ECO:0000313" key="5">
    <source>
        <dbReference type="Proteomes" id="UP000262882"/>
    </source>
</evidence>
<dbReference type="InterPro" id="IPR052016">
    <property type="entry name" value="Bact_Sigma-Reg"/>
</dbReference>
<dbReference type="SMART" id="SM00065">
    <property type="entry name" value="GAF"/>
    <property type="match status" value="1"/>
</dbReference>
<dbReference type="InterPro" id="IPR003018">
    <property type="entry name" value="GAF"/>
</dbReference>
<dbReference type="SUPFAM" id="SSF81606">
    <property type="entry name" value="PP2C-like"/>
    <property type="match status" value="1"/>
</dbReference>
<dbReference type="InterPro" id="IPR029016">
    <property type="entry name" value="GAF-like_dom_sf"/>
</dbReference>
<organism evidence="4 5">
    <name type="scientific">Actinomadura spongiicola</name>
    <dbReference type="NCBI Taxonomy" id="2303421"/>
    <lineage>
        <taxon>Bacteria</taxon>
        <taxon>Bacillati</taxon>
        <taxon>Actinomycetota</taxon>
        <taxon>Actinomycetes</taxon>
        <taxon>Streptosporangiales</taxon>
        <taxon>Thermomonosporaceae</taxon>
        <taxon>Actinomadura</taxon>
    </lineage>
</organism>
<protein>
    <submittedName>
        <fullName evidence="4">GAF domain-containing protein</fullName>
    </submittedName>
</protein>
<feature type="domain" description="PPM-type phosphatase" evidence="3">
    <location>
        <begin position="164"/>
        <end position="374"/>
    </location>
</feature>
<dbReference type="PANTHER" id="PTHR43156:SF2">
    <property type="entry name" value="STAGE II SPORULATION PROTEIN E"/>
    <property type="match status" value="1"/>
</dbReference>
<keyword evidence="1" id="KW-0378">Hydrolase</keyword>
<comment type="caution">
    <text evidence="4">The sequence shown here is derived from an EMBL/GenBank/DDBJ whole genome shotgun (WGS) entry which is preliminary data.</text>
</comment>
<evidence type="ECO:0000259" key="2">
    <source>
        <dbReference type="SMART" id="SM00065"/>
    </source>
</evidence>
<dbReference type="AlphaFoldDB" id="A0A372G8N7"/>
<dbReference type="InterPro" id="IPR001932">
    <property type="entry name" value="PPM-type_phosphatase-like_dom"/>
</dbReference>
<gene>
    <name evidence="4" type="ORF">D0T12_30605</name>
</gene>
<dbReference type="OrthoDB" id="118142at2"/>
<reference evidence="4 5" key="1">
    <citation type="submission" date="2018-08" db="EMBL/GenBank/DDBJ databases">
        <title>Actinomadura spongicola sp. nov., isolated from marine sponge Leucetta chagosensis.</title>
        <authorList>
            <person name="Li L."/>
            <person name="Lin H.W."/>
        </authorList>
    </citation>
    <scope>NUCLEOTIDE SEQUENCE [LARGE SCALE GENOMIC DNA]</scope>
    <source>
        <strain evidence="4 5">LHW52907</strain>
    </source>
</reference>
<dbReference type="GO" id="GO:0016791">
    <property type="term" value="F:phosphatase activity"/>
    <property type="evidence" value="ECO:0007669"/>
    <property type="project" value="TreeGrafter"/>
</dbReference>
<accession>A0A372G8N7</accession>
<dbReference type="PANTHER" id="PTHR43156">
    <property type="entry name" value="STAGE II SPORULATION PROTEIN E-RELATED"/>
    <property type="match status" value="1"/>
</dbReference>
<dbReference type="SUPFAM" id="SSF55781">
    <property type="entry name" value="GAF domain-like"/>
    <property type="match status" value="1"/>
</dbReference>
<name>A0A372G8N7_9ACTN</name>
<dbReference type="InterPro" id="IPR036457">
    <property type="entry name" value="PPM-type-like_dom_sf"/>
</dbReference>
<dbReference type="Gene3D" id="3.30.450.40">
    <property type="match status" value="1"/>
</dbReference>
<keyword evidence="5" id="KW-1185">Reference proteome</keyword>
<evidence type="ECO:0000259" key="3">
    <source>
        <dbReference type="SMART" id="SM00331"/>
    </source>
</evidence>
<evidence type="ECO:0000256" key="1">
    <source>
        <dbReference type="ARBA" id="ARBA00022801"/>
    </source>
</evidence>
<dbReference type="Proteomes" id="UP000262882">
    <property type="component" value="Unassembled WGS sequence"/>
</dbReference>
<dbReference type="EMBL" id="QVNQ01000012">
    <property type="protein sequence ID" value="RFS81745.1"/>
    <property type="molecule type" value="Genomic_DNA"/>
</dbReference>
<dbReference type="Pfam" id="PF13185">
    <property type="entry name" value="GAF_2"/>
    <property type="match status" value="1"/>
</dbReference>
<dbReference type="Pfam" id="PF07228">
    <property type="entry name" value="SpoIIE"/>
    <property type="match status" value="1"/>
</dbReference>
<sequence>MDVDKFLDTLLERVQQVLDVDTAVVLLLDRQAQYLVATVARGIEEEVAQASHVPVGEGFAGRVAAERRPVSLPHVTADEVYNPLLVQRGLRSLLGVPLLASGTLVGVLHVGTVRERRFTSEEVEFLQLAAGQAAMAVQSLHNRAERAGARELQRSLVPSVPSSVPGIEVSARYRPGKADVGGDWYDVFALPSGETGVVMGDVVGHGLPAAVVMGRMRSVLRAYSLDSDDPAEVLGKLDRKFRHFEPEVTATALYAVCDATPDRVRLSSAGHLPPILAVPGRSAQTVDMKSDVLIGLGEDVARHTAVIDFPPGAVLCLYTDGLVERRDSEIDSGISRLCDSVYAGPPEAVGAAVMSALVGRLPAEDDVALLVLRRSLS</sequence>